<dbReference type="Proteomes" id="UP000078559">
    <property type="component" value="Chromosome 7"/>
</dbReference>
<feature type="compositionally biased region" description="Polar residues" evidence="1">
    <location>
        <begin position="348"/>
        <end position="367"/>
    </location>
</feature>
<dbReference type="OrthoDB" id="5244495at2759"/>
<gene>
    <name evidence="2" type="ORF">VM1G_07231</name>
</gene>
<dbReference type="AlphaFoldDB" id="A0A194W4M8"/>
<keyword evidence="3" id="KW-1185">Reference proteome</keyword>
<feature type="compositionally biased region" description="Polar residues" evidence="1">
    <location>
        <begin position="321"/>
        <end position="341"/>
    </location>
</feature>
<reference evidence="2" key="1">
    <citation type="submission" date="2014-12" db="EMBL/GenBank/DDBJ databases">
        <title>Genome Sequence of Valsa Canker Pathogens Uncovers a Specific Adaption of Colonization on Woody Bark.</title>
        <authorList>
            <person name="Yin Z."/>
            <person name="Liu H."/>
            <person name="Gao X."/>
            <person name="Li Z."/>
            <person name="Song N."/>
            <person name="Ke X."/>
            <person name="Dai Q."/>
            <person name="Wu Y."/>
            <person name="Sun Y."/>
            <person name="Xu J.-R."/>
            <person name="Kang Z.K."/>
            <person name="Wang L."/>
            <person name="Huang L."/>
        </authorList>
    </citation>
    <scope>NUCLEOTIDE SEQUENCE [LARGE SCALE GENOMIC DNA]</scope>
    <source>
        <strain evidence="2">03-8</strain>
    </source>
</reference>
<protein>
    <submittedName>
        <fullName evidence="2">Uncharacterized protein</fullName>
    </submittedName>
</protein>
<evidence type="ECO:0000313" key="3">
    <source>
        <dbReference type="Proteomes" id="UP000078559"/>
    </source>
</evidence>
<proteinExistence type="predicted"/>
<name>A0A194W4M8_CYTMA</name>
<evidence type="ECO:0000313" key="2">
    <source>
        <dbReference type="EMBL" id="KUI71419.1"/>
    </source>
</evidence>
<sequence length="399" mass="43159">MGGLTWTVEEEILFWGKVVRLAPPGLDENSKKGKKKFQKEKSWAPLAKLMQTLMREQVPGQAKRRTYTTIGCYEHYYQNYHHGKYSPNAEPYVKEYREWLTKNQSASDGYSAAASNIPPKAFPTLKPTSRAARRQRIAQARQTQAHTAPYAVSETQVAPMAPMFAYPPGMTTPDKKAGTATKGLSPGNALQGTRYNQATPTFKAPFYSSVGTKSPSGATMGFAQPMPAHSTTQGYRNASYGGAMSTSHSHDRLNGLSSQSPGYLYHSGSRGYSGQANSMYSYINGGQSYTNKGHNLKESGTTPLLSGRSFNNGSATALRSGQNFDNGSTALRAGQTSTGSGNVLRPKQSFTNGGTASGSGQYNSNDLSPYVKPEGGNIGYGSYHKLAQPDKHDRFFGSL</sequence>
<organism evidence="2 3">
    <name type="scientific">Cytospora mali</name>
    <name type="common">Apple Valsa canker fungus</name>
    <name type="synonym">Valsa mali</name>
    <dbReference type="NCBI Taxonomy" id="578113"/>
    <lineage>
        <taxon>Eukaryota</taxon>
        <taxon>Fungi</taxon>
        <taxon>Dikarya</taxon>
        <taxon>Ascomycota</taxon>
        <taxon>Pezizomycotina</taxon>
        <taxon>Sordariomycetes</taxon>
        <taxon>Sordariomycetidae</taxon>
        <taxon>Diaporthales</taxon>
        <taxon>Cytosporaceae</taxon>
        <taxon>Cytospora</taxon>
    </lineage>
</organism>
<feature type="region of interest" description="Disordered" evidence="1">
    <location>
        <begin position="174"/>
        <end position="194"/>
    </location>
</feature>
<accession>A0A194W4M8</accession>
<feature type="region of interest" description="Disordered" evidence="1">
    <location>
        <begin position="321"/>
        <end position="370"/>
    </location>
</feature>
<evidence type="ECO:0000256" key="1">
    <source>
        <dbReference type="SAM" id="MobiDB-lite"/>
    </source>
</evidence>
<dbReference type="EMBL" id="CM003104">
    <property type="protein sequence ID" value="KUI71419.1"/>
    <property type="molecule type" value="Genomic_DNA"/>
</dbReference>